<sequence>MQTTEQLLDARRRGRDSTLRTPAAGGAGLTESEFCAVEVVEPPTPPRPIEPRELTLLALIELVLKDRRRLYQALRVPAATPVMLPRLLAISLAGFVLYGLAMSLVFTATDCWPSLTSLPTWLDSPRSTLLQFASIESTWGKFGPWINGEAAALVTAYAFGLIAASAVCLPSLYFYCLLAGVRMTMLEVVLHTVKSKAVAAVALVGILPIYVAFAMGIVIFGGGELALAATMWLGLILPFIAGLWGTVALYQGFAPLCDTMAADRRARRECFLRRLVLSWSACYTAVVPVMIYTIWETLSRA</sequence>
<keyword evidence="4" id="KW-1185">Reference proteome</keyword>
<feature type="transmembrane region" description="Helical" evidence="2">
    <location>
        <begin position="197"/>
        <end position="220"/>
    </location>
</feature>
<feature type="transmembrane region" description="Helical" evidence="2">
    <location>
        <begin position="271"/>
        <end position="295"/>
    </location>
</feature>
<evidence type="ECO:0000256" key="2">
    <source>
        <dbReference type="SAM" id="Phobius"/>
    </source>
</evidence>
<feature type="transmembrane region" description="Helical" evidence="2">
    <location>
        <begin position="150"/>
        <end position="176"/>
    </location>
</feature>
<feature type="transmembrane region" description="Helical" evidence="2">
    <location>
        <begin position="87"/>
        <end position="108"/>
    </location>
</feature>
<keyword evidence="2" id="KW-0472">Membrane</keyword>
<proteinExistence type="predicted"/>
<accession>A0A5K7XH10</accession>
<evidence type="ECO:0000313" key="4">
    <source>
        <dbReference type="Proteomes" id="UP000326837"/>
    </source>
</evidence>
<dbReference type="AlphaFoldDB" id="A0A5K7XH10"/>
<gene>
    <name evidence="3" type="ORF">PLANPX_5340</name>
</gene>
<feature type="transmembrane region" description="Helical" evidence="2">
    <location>
        <begin position="226"/>
        <end position="250"/>
    </location>
</feature>
<evidence type="ECO:0008006" key="5">
    <source>
        <dbReference type="Google" id="ProtNLM"/>
    </source>
</evidence>
<evidence type="ECO:0000313" key="3">
    <source>
        <dbReference type="EMBL" id="BBO35728.1"/>
    </source>
</evidence>
<protein>
    <recommendedName>
        <fullName evidence="5">Yip1 domain-containing protein</fullName>
    </recommendedName>
</protein>
<reference evidence="4" key="1">
    <citation type="submission" date="2019-10" db="EMBL/GenBank/DDBJ databases">
        <title>Lacipirellula parvula gen. nov., sp. nov., representing a lineage of planctomycetes widespread in freshwater anoxic habitats, and description of the family Lacipirellulaceae.</title>
        <authorList>
            <person name="Dedysh S.N."/>
            <person name="Kulichevskaya I.S."/>
            <person name="Beletsky A.V."/>
            <person name="Rakitin A.L."/>
            <person name="Mardanov A.V."/>
            <person name="Ivanova A.A."/>
            <person name="Saltykova V.X."/>
            <person name="Rijpstra W.I.C."/>
            <person name="Sinninghe Damste J.S."/>
            <person name="Ravin N.V."/>
        </authorList>
    </citation>
    <scope>NUCLEOTIDE SEQUENCE [LARGE SCALE GENOMIC DNA]</scope>
    <source>
        <strain evidence="4">PX69</strain>
    </source>
</reference>
<dbReference type="EMBL" id="AP021861">
    <property type="protein sequence ID" value="BBO35728.1"/>
    <property type="molecule type" value="Genomic_DNA"/>
</dbReference>
<dbReference type="KEGG" id="lpav:PLANPX_5340"/>
<keyword evidence="2" id="KW-0812">Transmembrane</keyword>
<feature type="compositionally biased region" description="Basic and acidic residues" evidence="1">
    <location>
        <begin position="8"/>
        <end position="18"/>
    </location>
</feature>
<name>A0A5K7XH10_9BACT</name>
<feature type="region of interest" description="Disordered" evidence="1">
    <location>
        <begin position="1"/>
        <end position="26"/>
    </location>
</feature>
<keyword evidence="2" id="KW-1133">Transmembrane helix</keyword>
<evidence type="ECO:0000256" key="1">
    <source>
        <dbReference type="SAM" id="MobiDB-lite"/>
    </source>
</evidence>
<organism evidence="3 4">
    <name type="scientific">Lacipirellula parvula</name>
    <dbReference type="NCBI Taxonomy" id="2650471"/>
    <lineage>
        <taxon>Bacteria</taxon>
        <taxon>Pseudomonadati</taxon>
        <taxon>Planctomycetota</taxon>
        <taxon>Planctomycetia</taxon>
        <taxon>Pirellulales</taxon>
        <taxon>Lacipirellulaceae</taxon>
        <taxon>Lacipirellula</taxon>
    </lineage>
</organism>
<dbReference type="Proteomes" id="UP000326837">
    <property type="component" value="Chromosome"/>
</dbReference>
<dbReference type="RefSeq" id="WP_152101037.1">
    <property type="nucleotide sequence ID" value="NZ_AP021861.1"/>
</dbReference>